<accession>A0A7V8NUD4</accession>
<dbReference type="Pfam" id="PF01268">
    <property type="entry name" value="FTHFS"/>
    <property type="match status" value="1"/>
</dbReference>
<evidence type="ECO:0000313" key="7">
    <source>
        <dbReference type="EMBL" id="MBA0087699.1"/>
    </source>
</evidence>
<dbReference type="InterPro" id="IPR027417">
    <property type="entry name" value="P-loop_NTPase"/>
</dbReference>
<evidence type="ECO:0000313" key="8">
    <source>
        <dbReference type="Proteomes" id="UP000567293"/>
    </source>
</evidence>
<keyword evidence="3" id="KW-0554">One-carbon metabolism</keyword>
<reference evidence="7" key="1">
    <citation type="submission" date="2020-06" db="EMBL/GenBank/DDBJ databases">
        <title>Legume-microbial interactions unlock mineral nutrients during tropical forest succession.</title>
        <authorList>
            <person name="Epihov D.Z."/>
        </authorList>
    </citation>
    <scope>NUCLEOTIDE SEQUENCE [LARGE SCALE GENOMIC DNA]</scope>
    <source>
        <strain evidence="7">Pan2503</strain>
    </source>
</reference>
<comment type="pathway">
    <text evidence="1">One-carbon metabolism; tetrahydrofolate interconversion.</text>
</comment>
<keyword evidence="6" id="KW-0067">ATP-binding</keyword>
<dbReference type="Proteomes" id="UP000567293">
    <property type="component" value="Unassembled WGS sequence"/>
</dbReference>
<gene>
    <name evidence="7" type="ORF">HRJ53_22165</name>
</gene>
<dbReference type="EC" id="6.3.4.3" evidence="2"/>
<evidence type="ECO:0000256" key="4">
    <source>
        <dbReference type="ARBA" id="ARBA00022598"/>
    </source>
</evidence>
<name>A0A7V8NUD4_9BACT</name>
<sequence>AHNLLAALVDAHLFHGNDLHLDPNQISWLRAMDMNDRALRHITLSLDSKKEGARRQGGFIISAASEIMAIVALAKDRKDLRRRLDAVVVGMTREGKPVRARDLAATGGMMALLNEAILPNLVQTTDGTPAFVHAGPFGNIAHGTSSVICQEMGLRLADYVVNECGFAADLGAEKYFDIVMPQSGIVPSAAVLVTTVRSLKNQGEGDLARGLPNLGKHIEILRSFGVPIVAAINRFPDDSESELKRLAAYCAERGLTAALSEGYAKGGPGAKELAEKVVETIEKNPSPGVHALYSFEEPLVDKIEKVAQKIYGADGVKFSELANANLKRFSDWGYGKLPVCVAKTQYSLSDNPKLLGAPSGWTLNVTNASLSAGAGFVVVISGNMMLMPGLPKVSRAASIDVDDSGRITGI</sequence>
<feature type="non-terminal residue" evidence="7">
    <location>
        <position position="1"/>
    </location>
</feature>
<keyword evidence="8" id="KW-1185">Reference proteome</keyword>
<protein>
    <recommendedName>
        <fullName evidence="2">formate--tetrahydrofolate ligase</fullName>
        <ecNumber evidence="2">6.3.4.3</ecNumber>
    </recommendedName>
</protein>
<proteinExistence type="predicted"/>
<evidence type="ECO:0000256" key="3">
    <source>
        <dbReference type="ARBA" id="ARBA00022563"/>
    </source>
</evidence>
<dbReference type="FunFam" id="3.10.410.10:FF:000001">
    <property type="entry name" value="Putative formate--tetrahydrofolate ligase"/>
    <property type="match status" value="1"/>
</dbReference>
<dbReference type="AlphaFoldDB" id="A0A7V8NUD4"/>
<evidence type="ECO:0000256" key="5">
    <source>
        <dbReference type="ARBA" id="ARBA00022741"/>
    </source>
</evidence>
<dbReference type="GO" id="GO:0006730">
    <property type="term" value="P:one-carbon metabolic process"/>
    <property type="evidence" value="ECO:0007669"/>
    <property type="project" value="UniProtKB-KW"/>
</dbReference>
<dbReference type="InterPro" id="IPR000559">
    <property type="entry name" value="Formate_THF_ligase"/>
</dbReference>
<keyword evidence="4 7" id="KW-0436">Ligase</keyword>
<comment type="caution">
    <text evidence="7">The sequence shown here is derived from an EMBL/GenBank/DDBJ whole genome shotgun (WGS) entry which is preliminary data.</text>
</comment>
<evidence type="ECO:0000256" key="1">
    <source>
        <dbReference type="ARBA" id="ARBA00004777"/>
    </source>
</evidence>
<dbReference type="SUPFAM" id="SSF52540">
    <property type="entry name" value="P-loop containing nucleoside triphosphate hydrolases"/>
    <property type="match status" value="1"/>
</dbReference>
<dbReference type="GO" id="GO:0005524">
    <property type="term" value="F:ATP binding"/>
    <property type="evidence" value="ECO:0007669"/>
    <property type="project" value="UniProtKB-KW"/>
</dbReference>
<dbReference type="Gene3D" id="3.40.50.300">
    <property type="entry name" value="P-loop containing nucleotide triphosphate hydrolases"/>
    <property type="match status" value="1"/>
</dbReference>
<evidence type="ECO:0000256" key="6">
    <source>
        <dbReference type="ARBA" id="ARBA00022840"/>
    </source>
</evidence>
<organism evidence="7 8">
    <name type="scientific">Candidatus Acidiferrum panamense</name>
    <dbReference type="NCBI Taxonomy" id="2741543"/>
    <lineage>
        <taxon>Bacteria</taxon>
        <taxon>Pseudomonadati</taxon>
        <taxon>Acidobacteriota</taxon>
        <taxon>Terriglobia</taxon>
        <taxon>Candidatus Acidiferrales</taxon>
        <taxon>Candidatus Acidiferrum</taxon>
    </lineage>
</organism>
<dbReference type="Gene3D" id="3.30.1510.10">
    <property type="entry name" value="Domain 2, N(10)-formyltetrahydrofolate synthetase"/>
    <property type="match status" value="1"/>
</dbReference>
<dbReference type="GO" id="GO:0004329">
    <property type="term" value="F:formate-tetrahydrofolate ligase activity"/>
    <property type="evidence" value="ECO:0007669"/>
    <property type="project" value="UniProtKB-EC"/>
</dbReference>
<keyword evidence="5" id="KW-0547">Nucleotide-binding</keyword>
<evidence type="ECO:0000256" key="2">
    <source>
        <dbReference type="ARBA" id="ARBA00012295"/>
    </source>
</evidence>
<dbReference type="Gene3D" id="3.10.410.10">
    <property type="entry name" value="Formyltetrahydrofolate synthetase, domain 3"/>
    <property type="match status" value="1"/>
</dbReference>
<dbReference type="EMBL" id="JACDQQ010002139">
    <property type="protein sequence ID" value="MBA0087699.1"/>
    <property type="molecule type" value="Genomic_DNA"/>
</dbReference>